<dbReference type="AlphaFoldDB" id="A0A9Q0MX17"/>
<keyword evidence="3" id="KW-1185">Reference proteome</keyword>
<name>A0A9Q0MX17_9DIPT</name>
<gene>
    <name evidence="2" type="ORF">Bhyg_12343</name>
</gene>
<accession>A0A9Q0MX17</accession>
<proteinExistence type="predicted"/>
<evidence type="ECO:0000256" key="1">
    <source>
        <dbReference type="SAM" id="Coils"/>
    </source>
</evidence>
<evidence type="ECO:0000313" key="3">
    <source>
        <dbReference type="Proteomes" id="UP001151699"/>
    </source>
</evidence>
<keyword evidence="1" id="KW-0175">Coiled coil</keyword>
<evidence type="ECO:0000313" key="2">
    <source>
        <dbReference type="EMBL" id="KAJ6639596.1"/>
    </source>
</evidence>
<dbReference type="Proteomes" id="UP001151699">
    <property type="component" value="Chromosome X"/>
</dbReference>
<organism evidence="2 3">
    <name type="scientific">Pseudolycoriella hygida</name>
    <dbReference type="NCBI Taxonomy" id="35572"/>
    <lineage>
        <taxon>Eukaryota</taxon>
        <taxon>Metazoa</taxon>
        <taxon>Ecdysozoa</taxon>
        <taxon>Arthropoda</taxon>
        <taxon>Hexapoda</taxon>
        <taxon>Insecta</taxon>
        <taxon>Pterygota</taxon>
        <taxon>Neoptera</taxon>
        <taxon>Endopterygota</taxon>
        <taxon>Diptera</taxon>
        <taxon>Nematocera</taxon>
        <taxon>Sciaroidea</taxon>
        <taxon>Sciaridae</taxon>
        <taxon>Pseudolycoriella</taxon>
    </lineage>
</organism>
<dbReference type="EMBL" id="WJQU01000003">
    <property type="protein sequence ID" value="KAJ6639596.1"/>
    <property type="molecule type" value="Genomic_DNA"/>
</dbReference>
<protein>
    <submittedName>
        <fullName evidence="2">Uncharacterized protein</fullName>
    </submittedName>
</protein>
<comment type="caution">
    <text evidence="2">The sequence shown here is derived from an EMBL/GenBank/DDBJ whole genome shotgun (WGS) entry which is preliminary data.</text>
</comment>
<sequence length="441" mass="50981">MTKRCASIKSVKCSVVIRTKELFKRKCEINWDDTLSFDTLVSFVLSPMFIIFLPIDLIKPAYLHTANLLTLSGNSSVFSLSSSPESFGIHINLTYAYVLGGGASKARNAERGQKLAFLSVNGTFNHQSSAIEKGKLINVLIINQQLDVINPPEVGQSEPVEEPRTIKSILKPPAMPQRVKPKRNMNLKNLIWDREAADRHQEIVREEEEIAKHSRENEIAAVNDELKRVRRLVGDARWENMSINKEIAPRKKDKVIDSAELGVQEEAKKEREQVIKQYDDQLRELRDKFKKLKSEHMAANKAMLLKRKAYELEKNKKATKSNHPLLNLRSISMLIPLCQWYHNDKTDKQGYTRLNFRQYAPFKVNGQFNHLNNVKNQISLKIKRFRSNFIRLKVNRSKSKKSYSMQKPDDVDGFLKPFVEEFIELKDGFKLDETARHDNIY</sequence>
<feature type="coiled-coil region" evidence="1">
    <location>
        <begin position="264"/>
        <end position="302"/>
    </location>
</feature>
<reference evidence="2" key="1">
    <citation type="submission" date="2022-07" db="EMBL/GenBank/DDBJ databases">
        <authorList>
            <person name="Trinca V."/>
            <person name="Uliana J.V.C."/>
            <person name="Torres T.T."/>
            <person name="Ward R.J."/>
            <person name="Monesi N."/>
        </authorList>
    </citation>
    <scope>NUCLEOTIDE SEQUENCE</scope>
    <source>
        <strain evidence="2">HSMRA1968</strain>
        <tissue evidence="2">Whole embryos</tissue>
    </source>
</reference>